<evidence type="ECO:0000313" key="2">
    <source>
        <dbReference type="Proteomes" id="UP000197424"/>
    </source>
</evidence>
<dbReference type="EMBL" id="CP022115">
    <property type="protein sequence ID" value="ASJ25528.1"/>
    <property type="molecule type" value="Genomic_DNA"/>
</dbReference>
<organism evidence="1 2">
    <name type="scientific">Laribacter hongkongensis</name>
    <dbReference type="NCBI Taxonomy" id="168471"/>
    <lineage>
        <taxon>Bacteria</taxon>
        <taxon>Pseudomonadati</taxon>
        <taxon>Pseudomonadota</taxon>
        <taxon>Betaproteobacteria</taxon>
        <taxon>Neisseriales</taxon>
        <taxon>Aquaspirillaceae</taxon>
        <taxon>Laribacter</taxon>
    </lineage>
</organism>
<evidence type="ECO:0000313" key="1">
    <source>
        <dbReference type="EMBL" id="ASJ25528.1"/>
    </source>
</evidence>
<dbReference type="Proteomes" id="UP000197424">
    <property type="component" value="Chromosome"/>
</dbReference>
<sequence length="74" mass="8278">MISINKNDKEIVFWVKKGRGQIDGKASGKQGGNARKSRIIQLLRCNIGHIFFVMFGLESRLSGFHPPSKTGTFQ</sequence>
<name>A0A248LLA8_9NEIS</name>
<proteinExistence type="predicted"/>
<protein>
    <submittedName>
        <fullName evidence="1">Uncharacterized protein</fullName>
    </submittedName>
</protein>
<reference evidence="2" key="1">
    <citation type="submission" date="2017-06" db="EMBL/GenBank/DDBJ databases">
        <title>Whole genome sequence of Laribacter hongkongensis LHGZ1.</title>
        <authorList>
            <person name="Chen D."/>
            <person name="Wu H."/>
            <person name="Chen J."/>
        </authorList>
    </citation>
    <scope>NUCLEOTIDE SEQUENCE [LARGE SCALE GENOMIC DNA]</scope>
    <source>
        <strain evidence="2">LHGZ1</strain>
    </source>
</reference>
<gene>
    <name evidence="1" type="ORF">LHGZ1_2697</name>
</gene>
<dbReference type="AlphaFoldDB" id="A0A248LLA8"/>
<accession>A0A248LLA8</accession>